<dbReference type="RefSeq" id="WP_212812840.1">
    <property type="nucleotide sequence ID" value="NZ_AP024329.1"/>
</dbReference>
<organism evidence="1 2">
    <name type="scientific">Erwinia rhapontici</name>
    <name type="common">Pectobacterium rhapontici</name>
    <dbReference type="NCBI Taxonomy" id="55212"/>
    <lineage>
        <taxon>Bacteria</taxon>
        <taxon>Pseudomonadati</taxon>
        <taxon>Pseudomonadota</taxon>
        <taxon>Gammaproteobacteria</taxon>
        <taxon>Enterobacterales</taxon>
        <taxon>Erwiniaceae</taxon>
        <taxon>Erwinia</taxon>
    </lineage>
</organism>
<keyword evidence="2" id="KW-1185">Reference proteome</keyword>
<name>A0ABM7N1D1_ERWRD</name>
<dbReference type="Proteomes" id="UP000677515">
    <property type="component" value="Chromosome"/>
</dbReference>
<sequence>MSKKGFIHGVGINDMPGMSGSTEYIKWSSMLKRCYSTEWILKYRPTYVGASVCESWLTFSNYYKFYQKNYFEGAVLDKDILFPGNKHYSPDTCVFVPEFINLIVVSNPGKGMFGVTTNKNSYTAKITIEKQTVSLGKFETELRAHQEWQSAKGQHLVCAAEQYKDEYPDNFNQDVYDQLLWKANIIADDMLAGVATYRY</sequence>
<gene>
    <name evidence="1" type="ORF">ERHA53_26210</name>
</gene>
<reference evidence="1 2" key="1">
    <citation type="submission" date="2021-01" db="EMBL/GenBank/DDBJ databases">
        <title>Complete genome sequence of Erwinia rhapontici MAFF 311153.</title>
        <authorList>
            <person name="Morohoshi T."/>
            <person name="Someya N."/>
        </authorList>
    </citation>
    <scope>NUCLEOTIDE SEQUENCE [LARGE SCALE GENOMIC DNA]</scope>
    <source>
        <strain evidence="1 2">MAFF 311153</strain>
    </source>
</reference>
<protein>
    <submittedName>
        <fullName evidence="1">Uncharacterized protein</fullName>
    </submittedName>
</protein>
<accession>A0ABM7N1D1</accession>
<dbReference type="EMBL" id="AP024329">
    <property type="protein sequence ID" value="BCQ35278.1"/>
    <property type="molecule type" value="Genomic_DNA"/>
</dbReference>
<proteinExistence type="predicted"/>
<evidence type="ECO:0000313" key="2">
    <source>
        <dbReference type="Proteomes" id="UP000677515"/>
    </source>
</evidence>
<evidence type="ECO:0000313" key="1">
    <source>
        <dbReference type="EMBL" id="BCQ35278.1"/>
    </source>
</evidence>